<proteinExistence type="predicted"/>
<dbReference type="EMBL" id="UIGI01000002">
    <property type="protein sequence ID" value="SUY92866.1"/>
    <property type="molecule type" value="Genomic_DNA"/>
</dbReference>
<dbReference type="Proteomes" id="UP000255528">
    <property type="component" value="Unassembled WGS sequence"/>
</dbReference>
<accession>A0A381KQV2</accession>
<dbReference type="RefSeq" id="WP_115632096.1">
    <property type="nucleotide sequence ID" value="NZ_UIGI01000002.1"/>
</dbReference>
<name>A0A381KQV2_9ENTR</name>
<dbReference type="AlphaFoldDB" id="A0A381KQV2"/>
<gene>
    <name evidence="1" type="ORF">NCTC12119_04896</name>
</gene>
<evidence type="ECO:0000313" key="2">
    <source>
        <dbReference type="Proteomes" id="UP000255528"/>
    </source>
</evidence>
<reference evidence="1 2" key="1">
    <citation type="submission" date="2018-06" db="EMBL/GenBank/DDBJ databases">
        <authorList>
            <consortium name="Pathogen Informatics"/>
            <person name="Doyle S."/>
        </authorList>
    </citation>
    <scope>NUCLEOTIDE SEQUENCE [LARGE SCALE GENOMIC DNA]</scope>
    <source>
        <strain evidence="1 2">NCTC12119</strain>
    </source>
</reference>
<sequence length="241" mass="26797">MNLTKQNFQKMVSDLIDAGAYCISLDSPPGLCVLELTWFDINGNYKSCLVCKSSTNEGRSGQSIRYGRWLDESKLLKADLILPTVEMSATDMLELCKLVLTNVSRSCENIYKAPSQSDRAIIMKGTMKRLGDYEYTRETAKWLARILPLDGCYPISSFKESASIAIADINRLLAPSDLNKVREDKLAEARKLSQELSHLIGSLVDTYSDVSHCGSSHAKNTFLGLVERSNNLSKGIMKARL</sequence>
<evidence type="ECO:0000313" key="1">
    <source>
        <dbReference type="EMBL" id="SUY92866.1"/>
    </source>
</evidence>
<organism evidence="1 2">
    <name type="scientific">Buttiauxella agrestis</name>
    <dbReference type="NCBI Taxonomy" id="82977"/>
    <lineage>
        <taxon>Bacteria</taxon>
        <taxon>Pseudomonadati</taxon>
        <taxon>Pseudomonadota</taxon>
        <taxon>Gammaproteobacteria</taxon>
        <taxon>Enterobacterales</taxon>
        <taxon>Enterobacteriaceae</taxon>
        <taxon>Buttiauxella</taxon>
    </lineage>
</organism>
<protein>
    <submittedName>
        <fullName evidence="1">Uncharacterized protein</fullName>
    </submittedName>
</protein>